<feature type="compositionally biased region" description="Polar residues" evidence="1">
    <location>
        <begin position="263"/>
        <end position="298"/>
    </location>
</feature>
<feature type="domain" description="SGF29 C-terminal" evidence="2">
    <location>
        <begin position="298"/>
        <end position="449"/>
    </location>
</feature>
<dbReference type="CDD" id="cd20393">
    <property type="entry name" value="Tudor_SGF29_rpt1"/>
    <property type="match status" value="1"/>
</dbReference>
<evidence type="ECO:0000256" key="1">
    <source>
        <dbReference type="SAM" id="MobiDB-lite"/>
    </source>
</evidence>
<reference evidence="3" key="1">
    <citation type="journal article" date="2020" name="Stud. Mycol.">
        <title>101 Dothideomycetes genomes: a test case for predicting lifestyles and emergence of pathogens.</title>
        <authorList>
            <person name="Haridas S."/>
            <person name="Albert R."/>
            <person name="Binder M."/>
            <person name="Bloem J."/>
            <person name="Labutti K."/>
            <person name="Salamov A."/>
            <person name="Andreopoulos B."/>
            <person name="Baker S."/>
            <person name="Barry K."/>
            <person name="Bills G."/>
            <person name="Bluhm B."/>
            <person name="Cannon C."/>
            <person name="Castanera R."/>
            <person name="Culley D."/>
            <person name="Daum C."/>
            <person name="Ezra D."/>
            <person name="Gonzalez J."/>
            <person name="Henrissat B."/>
            <person name="Kuo A."/>
            <person name="Liang C."/>
            <person name="Lipzen A."/>
            <person name="Lutzoni F."/>
            <person name="Magnuson J."/>
            <person name="Mondo S."/>
            <person name="Nolan M."/>
            <person name="Ohm R."/>
            <person name="Pangilinan J."/>
            <person name="Park H.-J."/>
            <person name="Ramirez L."/>
            <person name="Alfaro M."/>
            <person name="Sun H."/>
            <person name="Tritt A."/>
            <person name="Yoshinaga Y."/>
            <person name="Zwiers L.-H."/>
            <person name="Turgeon B."/>
            <person name="Goodwin S."/>
            <person name="Spatafora J."/>
            <person name="Crous P."/>
            <person name="Grigoriev I."/>
        </authorList>
    </citation>
    <scope>NUCLEOTIDE SEQUENCE</scope>
    <source>
        <strain evidence="3">CBS 116435</strain>
    </source>
</reference>
<sequence length="449" mass="47058">MSSRNRQRPGHSSYHNQDADEERRLWKGIRSKSNEVDAMVAKSNDIGSQILEAEQAQAALIDASKPTDPALDEKLEKLYRENLKLCEEVMNLVSGNSDGMNLLDSINILAGLREASEASAAQAMEVGLEGRRAAAGGGSGKLKKAARGASATASVKGGSAAASVAGDEATSNGGGGLAGGSAGAGGGLGEDSAAPSPKVRLGVPKEGRGERSASASGKGGSGGGSSTNGGDGTGEKNSRSASVTTTATTRETSVKIEDGVESVASSTDTSSLPIKQESNGNGNTSQPQQSSLSSKTSNRIQFKTGEIVFYRHNTKNTNSHSSSSQPLEGEGILCHVTSVIGEGKQRRYEVQDIDQSDEKSQPMRASVSNLISIPIVNKGLQDLGKGRHVLAQYPDTTTFYKAIVSTTWRSSDVGKGERGEMVRLRFDGEENENIESEVERRLVLLEKER</sequence>
<evidence type="ECO:0000313" key="4">
    <source>
        <dbReference type="Proteomes" id="UP000799441"/>
    </source>
</evidence>
<feature type="compositionally biased region" description="Low complexity" evidence="1">
    <location>
        <begin position="239"/>
        <end position="251"/>
    </location>
</feature>
<evidence type="ECO:0000259" key="2">
    <source>
        <dbReference type="PROSITE" id="PS51518"/>
    </source>
</evidence>
<keyword evidence="4" id="KW-1185">Reference proteome</keyword>
<dbReference type="InterPro" id="IPR047288">
    <property type="entry name" value="Tudor_SGF29_rpt1"/>
</dbReference>
<gene>
    <name evidence="3" type="ORF">K431DRAFT_284430</name>
</gene>
<dbReference type="AlphaFoldDB" id="A0A9P4Q8Y6"/>
<proteinExistence type="predicted"/>
<feature type="region of interest" description="Disordered" evidence="1">
    <location>
        <begin position="165"/>
        <end position="298"/>
    </location>
</feature>
<comment type="caution">
    <text evidence="3">The sequence shown here is derived from an EMBL/GenBank/DDBJ whole genome shotgun (WGS) entry which is preliminary data.</text>
</comment>
<dbReference type="Gene3D" id="2.30.30.140">
    <property type="match status" value="1"/>
</dbReference>
<dbReference type="PROSITE" id="PS51518">
    <property type="entry name" value="SGF29_C"/>
    <property type="match status" value="1"/>
</dbReference>
<dbReference type="Proteomes" id="UP000799441">
    <property type="component" value="Unassembled WGS sequence"/>
</dbReference>
<dbReference type="OrthoDB" id="10265994at2759"/>
<dbReference type="InterPro" id="IPR010750">
    <property type="entry name" value="SGF29_tudor-like_dom"/>
</dbReference>
<dbReference type="InterPro" id="IPR037802">
    <property type="entry name" value="SGF29"/>
</dbReference>
<dbReference type="Pfam" id="PF07039">
    <property type="entry name" value="SGF29_Tudor"/>
    <property type="match status" value="1"/>
</dbReference>
<dbReference type="EMBL" id="MU003786">
    <property type="protein sequence ID" value="KAF2721989.1"/>
    <property type="molecule type" value="Genomic_DNA"/>
</dbReference>
<organism evidence="3 4">
    <name type="scientific">Polychaeton citri CBS 116435</name>
    <dbReference type="NCBI Taxonomy" id="1314669"/>
    <lineage>
        <taxon>Eukaryota</taxon>
        <taxon>Fungi</taxon>
        <taxon>Dikarya</taxon>
        <taxon>Ascomycota</taxon>
        <taxon>Pezizomycotina</taxon>
        <taxon>Dothideomycetes</taxon>
        <taxon>Dothideomycetidae</taxon>
        <taxon>Capnodiales</taxon>
        <taxon>Capnodiaceae</taxon>
        <taxon>Polychaeton</taxon>
    </lineage>
</organism>
<dbReference type="PANTHER" id="PTHR21539">
    <property type="entry name" value="SAGA-ASSOCIATED FACTOR 29"/>
    <property type="match status" value="1"/>
</dbReference>
<feature type="region of interest" description="Disordered" evidence="1">
    <location>
        <begin position="1"/>
        <end position="26"/>
    </location>
</feature>
<accession>A0A9P4Q8Y6</accession>
<feature type="compositionally biased region" description="Gly residues" evidence="1">
    <location>
        <begin position="172"/>
        <end position="189"/>
    </location>
</feature>
<feature type="compositionally biased region" description="Gly residues" evidence="1">
    <location>
        <begin position="217"/>
        <end position="232"/>
    </location>
</feature>
<name>A0A9P4Q8Y6_9PEZI</name>
<protein>
    <recommendedName>
        <fullName evidence="2">SGF29 C-terminal domain-containing protein</fullName>
    </recommendedName>
</protein>
<evidence type="ECO:0000313" key="3">
    <source>
        <dbReference type="EMBL" id="KAF2721989.1"/>
    </source>
</evidence>
<dbReference type="PANTHER" id="PTHR21539:SF0">
    <property type="entry name" value="SAGA-ASSOCIATED FACTOR 29"/>
    <property type="match status" value="1"/>
</dbReference>
<dbReference type="GO" id="GO:0000124">
    <property type="term" value="C:SAGA complex"/>
    <property type="evidence" value="ECO:0007669"/>
    <property type="project" value="InterPro"/>
</dbReference>